<sequence>MKSSKRKISLAVAFVVTGFGAVAAAQAAPLLGGGSTLVQPTITVEGTGVLSYWGVGSGLGQTAFLNNDATKFTSVVTGTTLTASGTVDFANSDAPLSAAQISAYASSTVGQSSGALIQIPYITTPITIPLVHAPAGNGPAFTNDPSNTPTVALNDADLCGIFSGAISDWKDVQNPDTGSNYPAGAITVIYRSDNSGTTDLLTAHLAQVCPAPIGQVTKFIETQNFASLFPSSQPPANFKSASGSGGVAGLLLAQSGAAIGYLSPDYTNKFLAPSSTTAQQNNLSVASLRLAGTTTDVLPTFANASLAVGTVAAPTTLVRARVQTNWVPAASNPTAGYPISGTSQIIVSQCYADSTAASAVVNFLKTHYNSNAALLNGNGFATVPSSYLTAIGADFLSNTSGFNLDIGNTSVCTVTGR</sequence>
<dbReference type="EMBL" id="CADIKH010000059">
    <property type="protein sequence ID" value="CAB3772454.1"/>
    <property type="molecule type" value="Genomic_DNA"/>
</dbReference>
<keyword evidence="5" id="KW-1185">Reference proteome</keyword>
<dbReference type="GO" id="GO:0004035">
    <property type="term" value="F:alkaline phosphatase activity"/>
    <property type="evidence" value="ECO:0007669"/>
    <property type="project" value="UniProtKB-EC"/>
</dbReference>
<feature type="domain" description="PBP" evidence="3">
    <location>
        <begin position="51"/>
        <end position="363"/>
    </location>
</feature>
<gene>
    <name evidence="4" type="primary">phoA2_3</name>
    <name evidence="4" type="ORF">LMG29542_06871</name>
</gene>
<dbReference type="PANTHER" id="PTHR42996">
    <property type="entry name" value="PHOSPHATE-BINDING PROTEIN PSTS"/>
    <property type="match status" value="1"/>
</dbReference>
<evidence type="ECO:0000256" key="2">
    <source>
        <dbReference type="SAM" id="SignalP"/>
    </source>
</evidence>
<comment type="similarity">
    <text evidence="1">Belongs to the PstS family.</text>
</comment>
<dbReference type="Gene3D" id="3.40.190.10">
    <property type="entry name" value="Periplasmic binding protein-like II"/>
    <property type="match status" value="2"/>
</dbReference>
<dbReference type="EC" id="3.1.3.1" evidence="4"/>
<keyword evidence="2" id="KW-0732">Signal</keyword>
<dbReference type="SUPFAM" id="SSF53850">
    <property type="entry name" value="Periplasmic binding protein-like II"/>
    <property type="match status" value="1"/>
</dbReference>
<dbReference type="InterPro" id="IPR050962">
    <property type="entry name" value="Phosphate-bind_PstS"/>
</dbReference>
<evidence type="ECO:0000259" key="3">
    <source>
        <dbReference type="Pfam" id="PF12849"/>
    </source>
</evidence>
<dbReference type="Proteomes" id="UP000494363">
    <property type="component" value="Unassembled WGS sequence"/>
</dbReference>
<evidence type="ECO:0000256" key="1">
    <source>
        <dbReference type="ARBA" id="ARBA00008725"/>
    </source>
</evidence>
<proteinExistence type="inferred from homology"/>
<evidence type="ECO:0000313" key="5">
    <source>
        <dbReference type="Proteomes" id="UP000494363"/>
    </source>
</evidence>
<keyword evidence="4" id="KW-0378">Hydrolase</keyword>
<accession>A0A6J5F260</accession>
<dbReference type="RefSeq" id="WP_175232249.1">
    <property type="nucleotide sequence ID" value="NZ_CADIKH010000059.1"/>
</dbReference>
<dbReference type="InterPro" id="IPR024370">
    <property type="entry name" value="PBP_domain"/>
</dbReference>
<organism evidence="4 5">
    <name type="scientific">Paraburkholderia humisilvae</name>
    <dbReference type="NCBI Taxonomy" id="627669"/>
    <lineage>
        <taxon>Bacteria</taxon>
        <taxon>Pseudomonadati</taxon>
        <taxon>Pseudomonadota</taxon>
        <taxon>Betaproteobacteria</taxon>
        <taxon>Burkholderiales</taxon>
        <taxon>Burkholderiaceae</taxon>
        <taxon>Paraburkholderia</taxon>
    </lineage>
</organism>
<evidence type="ECO:0000313" key="4">
    <source>
        <dbReference type="EMBL" id="CAB3772454.1"/>
    </source>
</evidence>
<protein>
    <submittedName>
        <fullName evidence="4">Alkaline phosphatase L</fullName>
        <ecNumber evidence="4">3.1.3.1</ecNumber>
    </submittedName>
</protein>
<feature type="signal peptide" evidence="2">
    <location>
        <begin position="1"/>
        <end position="27"/>
    </location>
</feature>
<reference evidence="4 5" key="1">
    <citation type="submission" date="2020-04" db="EMBL/GenBank/DDBJ databases">
        <authorList>
            <person name="De Canck E."/>
        </authorList>
    </citation>
    <scope>NUCLEOTIDE SEQUENCE [LARGE SCALE GENOMIC DNA]</scope>
    <source>
        <strain evidence="4 5">LMG 29542</strain>
    </source>
</reference>
<feature type="chain" id="PRO_5027049250" evidence="2">
    <location>
        <begin position="28"/>
        <end position="417"/>
    </location>
</feature>
<dbReference type="Pfam" id="PF12849">
    <property type="entry name" value="PBP_like_2"/>
    <property type="match status" value="1"/>
</dbReference>
<dbReference type="PANTHER" id="PTHR42996:SF1">
    <property type="entry name" value="PHOSPHATE-BINDING PROTEIN PSTS"/>
    <property type="match status" value="1"/>
</dbReference>
<dbReference type="AlphaFoldDB" id="A0A6J5F260"/>
<name>A0A6J5F260_9BURK</name>